<evidence type="ECO:0000256" key="1">
    <source>
        <dbReference type="ARBA" id="ARBA00009005"/>
    </source>
</evidence>
<organism evidence="3 4">
    <name type="scientific">Gossypium hirsutum</name>
    <name type="common">Upland cotton</name>
    <name type="synonym">Gossypium mexicanum</name>
    <dbReference type="NCBI Taxonomy" id="3635"/>
    <lineage>
        <taxon>Eukaryota</taxon>
        <taxon>Viridiplantae</taxon>
        <taxon>Streptophyta</taxon>
        <taxon>Embryophyta</taxon>
        <taxon>Tracheophyta</taxon>
        <taxon>Spermatophyta</taxon>
        <taxon>Magnoliopsida</taxon>
        <taxon>eudicotyledons</taxon>
        <taxon>Gunneridae</taxon>
        <taxon>Pentapetalae</taxon>
        <taxon>rosids</taxon>
        <taxon>malvids</taxon>
        <taxon>Malvales</taxon>
        <taxon>Malvaceae</taxon>
        <taxon>Malvoideae</taxon>
        <taxon>Gossypium</taxon>
    </lineage>
</organism>
<reference evidence="3" key="1">
    <citation type="journal article" date="2020" name="Nat. Genet.">
        <title>Genomic diversifications of five Gossypium allopolyploid species and their impact on cotton improvement.</title>
        <authorList>
            <person name="Chen Z.J."/>
            <person name="Sreedasyam A."/>
            <person name="Ando A."/>
            <person name="Song Q."/>
            <person name="De Santiago L.M."/>
            <person name="Hulse-Kemp A.M."/>
            <person name="Ding M."/>
            <person name="Ye W."/>
            <person name="Kirkbride R.C."/>
            <person name="Jenkins J."/>
            <person name="Plott C."/>
            <person name="Lovell J."/>
            <person name="Lin Y.M."/>
            <person name="Vaughn R."/>
            <person name="Liu B."/>
            <person name="Simpson S."/>
            <person name="Scheffler B.E."/>
            <person name="Wen L."/>
            <person name="Saski C.A."/>
            <person name="Grover C.E."/>
            <person name="Hu G."/>
            <person name="Conover J.L."/>
            <person name="Carlson J.W."/>
            <person name="Shu S."/>
            <person name="Boston L.B."/>
            <person name="Williams M."/>
            <person name="Peterson D.G."/>
            <person name="McGee K."/>
            <person name="Jones D.C."/>
            <person name="Wendel J.F."/>
            <person name="Stelly D.M."/>
            <person name="Grimwood J."/>
            <person name="Schmutz J."/>
        </authorList>
    </citation>
    <scope>NUCLEOTIDE SEQUENCE [LARGE SCALE GENOMIC DNA]</scope>
    <source>
        <strain evidence="3">cv. TM-1</strain>
    </source>
</reference>
<reference evidence="4" key="2">
    <citation type="submission" date="2025-08" db="UniProtKB">
        <authorList>
            <consortium name="RefSeq"/>
        </authorList>
    </citation>
    <scope>IDENTIFICATION</scope>
</reference>
<dbReference type="GO" id="GO:0004197">
    <property type="term" value="F:cysteine-type endopeptidase activity"/>
    <property type="evidence" value="ECO:0000318"/>
    <property type="project" value="GO_Central"/>
</dbReference>
<dbReference type="RefSeq" id="XP_016746587.2">
    <property type="nucleotide sequence ID" value="XM_016891098.2"/>
</dbReference>
<dbReference type="GeneID" id="107955347"/>
<dbReference type="SMR" id="A0A1U8P5T1"/>
<sequence>MGKGKKRAVLVGCNYPKTQFGLHGCINDVNTIKAAILKFGFHESDINVLTDAPGSSVLPTGANIRDALNRMARNSKAGDVLFFYFSGHGTRIPIFQPGQPFKQDEAIVACDLNLITDVDFRRFVNRLPEGASFTILSDSCHSGGLIEKEKEQFGGEHMTTPVNPNKPKPSKVKAKGVPFDDIHGAINIAASILHGAVDLGQKIYGIFGKDVSLKFHPHYVDGLMVLDPPEEDDGILLSVCEANETSYDLVLGNKAFGAFTDAMFNVLNQHMGAGISNRQLVADAAIILKENGFKQNPCLYCSDENTSTPFLGGFA</sequence>
<name>A0A1U8P5T1_GOSHI</name>
<comment type="similarity">
    <text evidence="1">Belongs to the peptidase C14B family.</text>
</comment>
<gene>
    <name evidence="4" type="primary">LOC107955347</name>
</gene>
<dbReference type="InterPro" id="IPR011600">
    <property type="entry name" value="Pept_C14_caspase"/>
</dbReference>
<dbReference type="PANTHER" id="PTHR48104:SF7">
    <property type="entry name" value="METACASPASE-9"/>
    <property type="match status" value="1"/>
</dbReference>
<dbReference type="GO" id="GO:0005737">
    <property type="term" value="C:cytoplasm"/>
    <property type="evidence" value="ECO:0000318"/>
    <property type="project" value="GO_Central"/>
</dbReference>
<dbReference type="GO" id="GO:0006508">
    <property type="term" value="P:proteolysis"/>
    <property type="evidence" value="ECO:0000318"/>
    <property type="project" value="GO_Central"/>
</dbReference>
<evidence type="ECO:0000259" key="2">
    <source>
        <dbReference type="Pfam" id="PF00656"/>
    </source>
</evidence>
<evidence type="ECO:0000313" key="4">
    <source>
        <dbReference type="RefSeq" id="XP_016746587.2"/>
    </source>
</evidence>
<keyword evidence="3" id="KW-1185">Reference proteome</keyword>
<proteinExistence type="inferred from homology"/>
<dbReference type="Pfam" id="PF00656">
    <property type="entry name" value="Peptidase_C14"/>
    <property type="match status" value="1"/>
</dbReference>
<feature type="domain" description="Peptidase C14 caspase" evidence="2">
    <location>
        <begin position="5"/>
        <end position="302"/>
    </location>
</feature>
<dbReference type="PANTHER" id="PTHR48104">
    <property type="entry name" value="METACASPASE-4"/>
    <property type="match status" value="1"/>
</dbReference>
<dbReference type="Gene3D" id="3.40.50.12660">
    <property type="match status" value="2"/>
</dbReference>
<dbReference type="KEGG" id="ghi:107955347"/>
<dbReference type="PaxDb" id="3635-A0A1U8P5T1"/>
<accession>A0A1U8P5T1</accession>
<dbReference type="InterPro" id="IPR050452">
    <property type="entry name" value="Metacaspase"/>
</dbReference>
<protein>
    <submittedName>
        <fullName evidence="4">Metacaspase-9</fullName>
    </submittedName>
</protein>
<dbReference type="Proteomes" id="UP000818029">
    <property type="component" value="Chromosome A06"/>
</dbReference>
<dbReference type="AlphaFoldDB" id="A0A1U8P5T1"/>
<evidence type="ECO:0000313" key="3">
    <source>
        <dbReference type="Proteomes" id="UP000818029"/>
    </source>
</evidence>